<dbReference type="InterPro" id="IPR024344">
    <property type="entry name" value="MDMPI_metal-binding"/>
</dbReference>
<reference evidence="2" key="1">
    <citation type="journal article" date="2014" name="Int. J. Syst. Evol. Microbiol.">
        <title>Complete genome sequence of Corynebacterium casei LMG S-19264T (=DSM 44701T), isolated from a smear-ripened cheese.</title>
        <authorList>
            <consortium name="US DOE Joint Genome Institute (JGI-PGF)"/>
            <person name="Walter F."/>
            <person name="Albersmeier A."/>
            <person name="Kalinowski J."/>
            <person name="Ruckert C."/>
        </authorList>
    </citation>
    <scope>NUCLEOTIDE SEQUENCE</scope>
    <source>
        <strain evidence="2">CGMCC 4.7299</strain>
    </source>
</reference>
<evidence type="ECO:0000259" key="1">
    <source>
        <dbReference type="Pfam" id="PF11716"/>
    </source>
</evidence>
<organism evidence="2 3">
    <name type="scientific">Mangrovihabitans endophyticus</name>
    <dbReference type="NCBI Taxonomy" id="1751298"/>
    <lineage>
        <taxon>Bacteria</taxon>
        <taxon>Bacillati</taxon>
        <taxon>Actinomycetota</taxon>
        <taxon>Actinomycetes</taxon>
        <taxon>Micromonosporales</taxon>
        <taxon>Micromonosporaceae</taxon>
        <taxon>Mangrovihabitans</taxon>
    </lineage>
</organism>
<name>A0A8J3FN19_9ACTN</name>
<feature type="domain" description="Mycothiol-dependent maleylpyruvate isomerase metal-binding" evidence="1">
    <location>
        <begin position="16"/>
        <end position="99"/>
    </location>
</feature>
<dbReference type="SUPFAM" id="SSF109854">
    <property type="entry name" value="DinB/YfiT-like putative metalloenzymes"/>
    <property type="match status" value="1"/>
</dbReference>
<dbReference type="Gene3D" id="1.20.120.450">
    <property type="entry name" value="dinb family like domain"/>
    <property type="match status" value="1"/>
</dbReference>
<dbReference type="GO" id="GO:0046872">
    <property type="term" value="F:metal ion binding"/>
    <property type="evidence" value="ECO:0007669"/>
    <property type="project" value="InterPro"/>
</dbReference>
<dbReference type="InterPro" id="IPR017517">
    <property type="entry name" value="Maleyloyr_isom"/>
</dbReference>
<evidence type="ECO:0000313" key="2">
    <source>
        <dbReference type="EMBL" id="GGK88245.1"/>
    </source>
</evidence>
<sequence length="217" mass="23624">MQPRSVCVVDLLAAIADERHRVADLLDSLTPAQLDMMSLCSRWTVKQVAGHLVAAVDTPPRALPPLVLRSGLNLHRANIRLAVRAAERPAGEMAATLRERANHPVKPPVVGLRGQLTDLQVHGQDIRRPLGLPHGLRLDRLHASLDFLTGGRAIGFTPRRRVADLRFESTDLDWSWGTGAVVAGPAEALMMAMTGRAVVLGELDGPGVRLLRDRLRP</sequence>
<comment type="caution">
    <text evidence="2">The sequence shown here is derived from an EMBL/GenBank/DDBJ whole genome shotgun (WGS) entry which is preliminary data.</text>
</comment>
<keyword evidence="3" id="KW-1185">Reference proteome</keyword>
<dbReference type="Proteomes" id="UP000656042">
    <property type="component" value="Unassembled WGS sequence"/>
</dbReference>
<dbReference type="AlphaFoldDB" id="A0A8J3FN19"/>
<accession>A0A8J3FN19</accession>
<evidence type="ECO:0000313" key="3">
    <source>
        <dbReference type="Proteomes" id="UP000656042"/>
    </source>
</evidence>
<dbReference type="InterPro" id="IPR034660">
    <property type="entry name" value="DinB/YfiT-like"/>
</dbReference>
<dbReference type="EMBL" id="BMMX01000007">
    <property type="protein sequence ID" value="GGK88245.1"/>
    <property type="molecule type" value="Genomic_DNA"/>
</dbReference>
<gene>
    <name evidence="2" type="ORF">GCM10012284_22890</name>
</gene>
<proteinExistence type="predicted"/>
<protein>
    <recommendedName>
        <fullName evidence="1">Mycothiol-dependent maleylpyruvate isomerase metal-binding domain-containing protein</fullName>
    </recommendedName>
</protein>
<dbReference type="Pfam" id="PF11716">
    <property type="entry name" value="MDMPI_N"/>
    <property type="match status" value="1"/>
</dbReference>
<reference evidence="2" key="2">
    <citation type="submission" date="2020-09" db="EMBL/GenBank/DDBJ databases">
        <authorList>
            <person name="Sun Q."/>
            <person name="Zhou Y."/>
        </authorList>
    </citation>
    <scope>NUCLEOTIDE SEQUENCE</scope>
    <source>
        <strain evidence="2">CGMCC 4.7299</strain>
    </source>
</reference>
<dbReference type="NCBIfam" id="TIGR03083">
    <property type="entry name" value="maleylpyruvate isomerase family mycothiol-dependent enzyme"/>
    <property type="match status" value="1"/>
</dbReference>